<keyword evidence="3" id="KW-1185">Reference proteome</keyword>
<feature type="region of interest" description="Disordered" evidence="1">
    <location>
        <begin position="1"/>
        <end position="30"/>
    </location>
</feature>
<name>A0AAN8X421_HALRR</name>
<gene>
    <name evidence="2" type="ORF">SK128_019715</name>
</gene>
<evidence type="ECO:0000313" key="3">
    <source>
        <dbReference type="Proteomes" id="UP001381693"/>
    </source>
</evidence>
<sequence>QEKKSLNKFNGQKFTPLGSRNPGSNPGKAINEANNVSIIWPGHSPHRVGPAIELKVRAMCKDTM</sequence>
<accession>A0AAN8X421</accession>
<evidence type="ECO:0000313" key="2">
    <source>
        <dbReference type="EMBL" id="KAK7071705.1"/>
    </source>
</evidence>
<reference evidence="2 3" key="1">
    <citation type="submission" date="2023-11" db="EMBL/GenBank/DDBJ databases">
        <title>Halocaridina rubra genome assembly.</title>
        <authorList>
            <person name="Smith C."/>
        </authorList>
    </citation>
    <scope>NUCLEOTIDE SEQUENCE [LARGE SCALE GENOMIC DNA]</scope>
    <source>
        <strain evidence="2">EP-1</strain>
        <tissue evidence="2">Whole</tissue>
    </source>
</reference>
<dbReference type="EMBL" id="JAXCGZ010014047">
    <property type="protein sequence ID" value="KAK7071705.1"/>
    <property type="molecule type" value="Genomic_DNA"/>
</dbReference>
<protein>
    <submittedName>
        <fullName evidence="2">Uncharacterized protein</fullName>
    </submittedName>
</protein>
<evidence type="ECO:0000256" key="1">
    <source>
        <dbReference type="SAM" id="MobiDB-lite"/>
    </source>
</evidence>
<proteinExistence type="predicted"/>
<dbReference type="Proteomes" id="UP001381693">
    <property type="component" value="Unassembled WGS sequence"/>
</dbReference>
<comment type="caution">
    <text evidence="2">The sequence shown here is derived from an EMBL/GenBank/DDBJ whole genome shotgun (WGS) entry which is preliminary data.</text>
</comment>
<organism evidence="2 3">
    <name type="scientific">Halocaridina rubra</name>
    <name type="common">Hawaiian red shrimp</name>
    <dbReference type="NCBI Taxonomy" id="373956"/>
    <lineage>
        <taxon>Eukaryota</taxon>
        <taxon>Metazoa</taxon>
        <taxon>Ecdysozoa</taxon>
        <taxon>Arthropoda</taxon>
        <taxon>Crustacea</taxon>
        <taxon>Multicrustacea</taxon>
        <taxon>Malacostraca</taxon>
        <taxon>Eumalacostraca</taxon>
        <taxon>Eucarida</taxon>
        <taxon>Decapoda</taxon>
        <taxon>Pleocyemata</taxon>
        <taxon>Caridea</taxon>
        <taxon>Atyoidea</taxon>
        <taxon>Atyidae</taxon>
        <taxon>Halocaridina</taxon>
    </lineage>
</organism>
<feature type="non-terminal residue" evidence="2">
    <location>
        <position position="1"/>
    </location>
</feature>
<dbReference type="AlphaFoldDB" id="A0AAN8X421"/>